<dbReference type="Gene3D" id="3.40.50.1820">
    <property type="entry name" value="alpha/beta hydrolase"/>
    <property type="match status" value="1"/>
</dbReference>
<accession>A0A0D2A2D0</accession>
<protein>
    <recommendedName>
        <fullName evidence="2">feruloyl esterase</fullName>
        <ecNumber evidence="2">3.1.1.73</ecNumber>
    </recommendedName>
</protein>
<evidence type="ECO:0000256" key="9">
    <source>
        <dbReference type="ARBA" id="ARBA00034075"/>
    </source>
</evidence>
<dbReference type="VEuPathDB" id="FungiDB:PV09_08003"/>
<evidence type="ECO:0000256" key="10">
    <source>
        <dbReference type="SAM" id="SignalP"/>
    </source>
</evidence>
<keyword evidence="4" id="KW-0858">Xylan degradation</keyword>
<evidence type="ECO:0000256" key="2">
    <source>
        <dbReference type="ARBA" id="ARBA00013091"/>
    </source>
</evidence>
<sequence length="322" mass="35242">MWSLSYLLASSLAVLVTRVLGEPVGAATSSNTVPGCGRTLLLRAIEVKRTVRNDRTYWYRLPLDYDKTRPYPVVFGFHGSSKIGLSLDGLAFAADSRLSDPKYSSDKIMVYPNGKGGVWAGASYSKTSVEEDLEYITDVLTDLNNTMCVDPNRIYATGHSNGAGFLDSIACSSTSDYFAAFAPASGSFYTDNSPSSPCSPARLPVPMLEFHGGADTTVNYTGGQGEGGIEPAIPDWLSWWARRNRCSTENPQVDSFGGKVHFRSWNCSGKPNLLQHYKVDDMGHVWPSTEINFSSLADGKPPTYIEASQIVIDFFSKWTRYG</sequence>
<keyword evidence="7" id="KW-0119">Carbohydrate metabolism</keyword>
<dbReference type="GO" id="GO:0005576">
    <property type="term" value="C:extracellular region"/>
    <property type="evidence" value="ECO:0007669"/>
    <property type="project" value="UniProtKB-SubCell"/>
</dbReference>
<dbReference type="SUPFAM" id="SSF53474">
    <property type="entry name" value="alpha/beta-Hydrolases"/>
    <property type="match status" value="1"/>
</dbReference>
<comment type="catalytic activity">
    <reaction evidence="9">
        <text>feruloyl-polysaccharide + H2O = ferulate + polysaccharide.</text>
        <dbReference type="EC" id="3.1.1.73"/>
    </reaction>
</comment>
<comment type="subcellular location">
    <subcellularLocation>
        <location evidence="1">Secreted</location>
    </subcellularLocation>
</comment>
<evidence type="ECO:0000256" key="7">
    <source>
        <dbReference type="ARBA" id="ARBA00023277"/>
    </source>
</evidence>
<dbReference type="PANTHER" id="PTHR38050">
    <property type="match status" value="1"/>
</dbReference>
<keyword evidence="8" id="KW-0624">Polysaccharide degradation</keyword>
<gene>
    <name evidence="11" type="ORF">PV09_08003</name>
</gene>
<dbReference type="RefSeq" id="XP_016210349.1">
    <property type="nucleotide sequence ID" value="XM_016361845.1"/>
</dbReference>
<evidence type="ECO:0000256" key="8">
    <source>
        <dbReference type="ARBA" id="ARBA00023326"/>
    </source>
</evidence>
<evidence type="ECO:0000313" key="12">
    <source>
        <dbReference type="Proteomes" id="UP000053259"/>
    </source>
</evidence>
<evidence type="ECO:0000256" key="5">
    <source>
        <dbReference type="ARBA" id="ARBA00022729"/>
    </source>
</evidence>
<dbReference type="Proteomes" id="UP000053259">
    <property type="component" value="Unassembled WGS sequence"/>
</dbReference>
<dbReference type="AlphaFoldDB" id="A0A0D2A2D0"/>
<evidence type="ECO:0000256" key="3">
    <source>
        <dbReference type="ARBA" id="ARBA00022525"/>
    </source>
</evidence>
<dbReference type="GeneID" id="27315976"/>
<dbReference type="EC" id="3.1.1.73" evidence="2"/>
<dbReference type="GO" id="GO:0030600">
    <property type="term" value="F:feruloyl esterase activity"/>
    <property type="evidence" value="ECO:0007669"/>
    <property type="project" value="UniProtKB-EC"/>
</dbReference>
<dbReference type="PANTHER" id="PTHR38050:SF2">
    <property type="entry name" value="FERULOYL ESTERASE C-RELATED"/>
    <property type="match status" value="1"/>
</dbReference>
<dbReference type="GO" id="GO:0045493">
    <property type="term" value="P:xylan catabolic process"/>
    <property type="evidence" value="ECO:0007669"/>
    <property type="project" value="UniProtKB-KW"/>
</dbReference>
<proteinExistence type="predicted"/>
<dbReference type="EMBL" id="KN847563">
    <property type="protein sequence ID" value="KIW00480.1"/>
    <property type="molecule type" value="Genomic_DNA"/>
</dbReference>
<dbReference type="STRING" id="253628.A0A0D2A2D0"/>
<reference evidence="11 12" key="1">
    <citation type="submission" date="2015-01" db="EMBL/GenBank/DDBJ databases">
        <title>The Genome Sequence of Ochroconis gallopava CBS43764.</title>
        <authorList>
            <consortium name="The Broad Institute Genomics Platform"/>
            <person name="Cuomo C."/>
            <person name="de Hoog S."/>
            <person name="Gorbushina A."/>
            <person name="Stielow B."/>
            <person name="Teixiera M."/>
            <person name="Abouelleil A."/>
            <person name="Chapman S.B."/>
            <person name="Priest M."/>
            <person name="Young S.K."/>
            <person name="Wortman J."/>
            <person name="Nusbaum C."/>
            <person name="Birren B."/>
        </authorList>
    </citation>
    <scope>NUCLEOTIDE SEQUENCE [LARGE SCALE GENOMIC DNA]</scope>
    <source>
        <strain evidence="11 12">CBS 43764</strain>
    </source>
</reference>
<keyword evidence="12" id="KW-1185">Reference proteome</keyword>
<evidence type="ECO:0000256" key="6">
    <source>
        <dbReference type="ARBA" id="ARBA00022801"/>
    </source>
</evidence>
<name>A0A0D2A2D0_9PEZI</name>
<feature type="signal peptide" evidence="10">
    <location>
        <begin position="1"/>
        <end position="21"/>
    </location>
</feature>
<dbReference type="InParanoid" id="A0A0D2A2D0"/>
<dbReference type="InterPro" id="IPR043595">
    <property type="entry name" value="FaeB/C/D"/>
</dbReference>
<keyword evidence="6" id="KW-0378">Hydrolase</keyword>
<evidence type="ECO:0000256" key="1">
    <source>
        <dbReference type="ARBA" id="ARBA00004613"/>
    </source>
</evidence>
<keyword evidence="3" id="KW-0964">Secreted</keyword>
<organism evidence="11 12">
    <name type="scientific">Verruconis gallopava</name>
    <dbReference type="NCBI Taxonomy" id="253628"/>
    <lineage>
        <taxon>Eukaryota</taxon>
        <taxon>Fungi</taxon>
        <taxon>Dikarya</taxon>
        <taxon>Ascomycota</taxon>
        <taxon>Pezizomycotina</taxon>
        <taxon>Dothideomycetes</taxon>
        <taxon>Pleosporomycetidae</taxon>
        <taxon>Venturiales</taxon>
        <taxon>Sympoventuriaceae</taxon>
        <taxon>Verruconis</taxon>
    </lineage>
</organism>
<evidence type="ECO:0000256" key="4">
    <source>
        <dbReference type="ARBA" id="ARBA00022651"/>
    </source>
</evidence>
<dbReference type="HOGENOM" id="CLU_027551_3_1_1"/>
<keyword evidence="5 10" id="KW-0732">Signal</keyword>
<dbReference type="InterPro" id="IPR029058">
    <property type="entry name" value="AB_hydrolase_fold"/>
</dbReference>
<dbReference type="OrthoDB" id="424610at2759"/>
<evidence type="ECO:0000313" key="11">
    <source>
        <dbReference type="EMBL" id="KIW00480.1"/>
    </source>
</evidence>
<feature type="chain" id="PRO_5002238122" description="feruloyl esterase" evidence="10">
    <location>
        <begin position="22"/>
        <end position="322"/>
    </location>
</feature>